<dbReference type="Proteomes" id="UP000187406">
    <property type="component" value="Unassembled WGS sequence"/>
</dbReference>
<protein>
    <submittedName>
        <fullName evidence="1">Uncharacterized protein</fullName>
    </submittedName>
</protein>
<name>A0A1Q3AT07_CEPFO</name>
<dbReference type="InParanoid" id="A0A1Q3AT07"/>
<keyword evidence="2" id="KW-1185">Reference proteome</keyword>
<reference evidence="2" key="1">
    <citation type="submission" date="2016-04" db="EMBL/GenBank/DDBJ databases">
        <title>Cephalotus genome sequencing.</title>
        <authorList>
            <person name="Fukushima K."/>
            <person name="Hasebe M."/>
            <person name="Fang X."/>
        </authorList>
    </citation>
    <scope>NUCLEOTIDE SEQUENCE [LARGE SCALE GENOMIC DNA]</scope>
    <source>
        <strain evidence="2">cv. St1</strain>
    </source>
</reference>
<evidence type="ECO:0000313" key="2">
    <source>
        <dbReference type="Proteomes" id="UP000187406"/>
    </source>
</evidence>
<comment type="caution">
    <text evidence="1">The sequence shown here is derived from an EMBL/GenBank/DDBJ whole genome shotgun (WGS) entry which is preliminary data.</text>
</comment>
<organism evidence="1 2">
    <name type="scientific">Cephalotus follicularis</name>
    <name type="common">Albany pitcher plant</name>
    <dbReference type="NCBI Taxonomy" id="3775"/>
    <lineage>
        <taxon>Eukaryota</taxon>
        <taxon>Viridiplantae</taxon>
        <taxon>Streptophyta</taxon>
        <taxon>Embryophyta</taxon>
        <taxon>Tracheophyta</taxon>
        <taxon>Spermatophyta</taxon>
        <taxon>Magnoliopsida</taxon>
        <taxon>eudicotyledons</taxon>
        <taxon>Gunneridae</taxon>
        <taxon>Pentapetalae</taxon>
        <taxon>rosids</taxon>
        <taxon>fabids</taxon>
        <taxon>Oxalidales</taxon>
        <taxon>Cephalotaceae</taxon>
        <taxon>Cephalotus</taxon>
    </lineage>
</organism>
<dbReference type="AlphaFoldDB" id="A0A1Q3AT07"/>
<proteinExistence type="predicted"/>
<accession>A0A1Q3AT07</accession>
<sequence length="158" mass="18051">MWRVKMRALLIQQEVLGAVDGEEGLPEDMLQAEKKRILNRAHTSIQLCLEDDVLHEFVDETTVVGLWNKLESRYMTKSLTNRLYCKQRTTRKRVFADRQSGRQNIKSGRRKVSPTAPPTALTAAYNWVTDYSPTVLPTAFFIRRPLKRSGGKAVAVDC</sequence>
<dbReference type="Pfam" id="PF14223">
    <property type="entry name" value="Retrotran_gag_2"/>
    <property type="match status" value="1"/>
</dbReference>
<gene>
    <name evidence="1" type="ORF">CFOL_v3_02236</name>
</gene>
<dbReference type="EMBL" id="BDDD01000080">
    <property type="protein sequence ID" value="GAV58703.1"/>
    <property type="molecule type" value="Genomic_DNA"/>
</dbReference>
<dbReference type="OrthoDB" id="8042871at2759"/>
<evidence type="ECO:0000313" key="1">
    <source>
        <dbReference type="EMBL" id="GAV58703.1"/>
    </source>
</evidence>